<feature type="compositionally biased region" description="Basic and acidic residues" evidence="2">
    <location>
        <begin position="388"/>
        <end position="398"/>
    </location>
</feature>
<feature type="compositionally biased region" description="Basic and acidic residues" evidence="2">
    <location>
        <begin position="876"/>
        <end position="908"/>
    </location>
</feature>
<dbReference type="Proteomes" id="UP000694872">
    <property type="component" value="Unplaced"/>
</dbReference>
<feature type="compositionally biased region" description="Low complexity" evidence="2">
    <location>
        <begin position="1219"/>
        <end position="1229"/>
    </location>
</feature>
<feature type="compositionally biased region" description="Basic and acidic residues" evidence="2">
    <location>
        <begin position="1"/>
        <end position="30"/>
    </location>
</feature>
<feature type="compositionally biased region" description="Basic and acidic residues" evidence="2">
    <location>
        <begin position="917"/>
        <end position="928"/>
    </location>
</feature>
<protein>
    <submittedName>
        <fullName evidence="3">Uncharacterized protein LOC106117030</fullName>
    </submittedName>
</protein>
<evidence type="ECO:0000313" key="3">
    <source>
        <dbReference type="RefSeq" id="XP_013166557.1"/>
    </source>
</evidence>
<keyword evidence="1" id="KW-0175">Coiled coil</keyword>
<organism evidence="3">
    <name type="scientific">Papilio xuthus</name>
    <name type="common">Asian swallowtail butterfly</name>
    <dbReference type="NCBI Taxonomy" id="66420"/>
    <lineage>
        <taxon>Eukaryota</taxon>
        <taxon>Metazoa</taxon>
        <taxon>Ecdysozoa</taxon>
        <taxon>Arthropoda</taxon>
        <taxon>Hexapoda</taxon>
        <taxon>Insecta</taxon>
        <taxon>Pterygota</taxon>
        <taxon>Neoptera</taxon>
        <taxon>Endopterygota</taxon>
        <taxon>Lepidoptera</taxon>
        <taxon>Glossata</taxon>
        <taxon>Ditrysia</taxon>
        <taxon>Papilionoidea</taxon>
        <taxon>Papilionidae</taxon>
        <taxon>Papilioninae</taxon>
        <taxon>Papilio</taxon>
    </lineage>
</organism>
<feature type="compositionally biased region" description="Low complexity" evidence="2">
    <location>
        <begin position="1116"/>
        <end position="1125"/>
    </location>
</feature>
<dbReference type="KEGG" id="pxu:106117030"/>
<feature type="region of interest" description="Disordered" evidence="2">
    <location>
        <begin position="316"/>
        <end position="335"/>
    </location>
</feature>
<evidence type="ECO:0000256" key="2">
    <source>
        <dbReference type="SAM" id="MobiDB-lite"/>
    </source>
</evidence>
<reference evidence="3" key="1">
    <citation type="submission" date="2025-08" db="UniProtKB">
        <authorList>
            <consortium name="RefSeq"/>
        </authorList>
    </citation>
    <scope>IDENTIFICATION</scope>
</reference>
<feature type="region of interest" description="Disordered" evidence="2">
    <location>
        <begin position="210"/>
        <end position="251"/>
    </location>
</feature>
<feature type="region of interest" description="Disordered" evidence="2">
    <location>
        <begin position="366"/>
        <end position="475"/>
    </location>
</feature>
<feature type="compositionally biased region" description="Polar residues" evidence="2">
    <location>
        <begin position="55"/>
        <end position="68"/>
    </location>
</feature>
<gene>
    <name evidence="3" type="primary">LOC106117030</name>
</gene>
<feature type="region of interest" description="Disordered" evidence="2">
    <location>
        <begin position="1"/>
        <end position="74"/>
    </location>
</feature>
<feature type="compositionally biased region" description="Basic and acidic residues" evidence="2">
    <location>
        <begin position="848"/>
        <end position="865"/>
    </location>
</feature>
<evidence type="ECO:0000256" key="1">
    <source>
        <dbReference type="SAM" id="Coils"/>
    </source>
</evidence>
<sequence length="1420" mass="156423">MTSQKEDGDVIDVGDQKPDKPERKDSKDLTELPPSGTSLHKRRRGEAPASLSVRAPQTPSETDGSSPYTGAPTLEEYWRLSDGTPDAEALCESMLQRLKDRDDPLSRRGKELALRTKDTLEALDQLEKLLELLDQFVTLKEHNARLLKRLRDVNHLKKLHEAHKRIDQESERLKEEGRELELINEALDAELECEYGQAIFDSMMAGGRSMKRTGSKIKGHGRFGSSLLRKQRSRSAGGEESDASPATPIRRRSDLVFSKEVEKSKVSKWTRVKAAFRWEKAQWPPSTYGGAAAVAAGAMVGAVALAGSSPCALVQPDPRDSASLTPGSALSLTPNSSCEELRIDGGNCRKSVVLRCDDQDSAFLQAPMQDDSSTSPSPNKLHKSPWGKMRDIIQTHRESVKKKSRGKSSGEVMPARRRSLSDAGDSDAPPALTITIPSSEELESEPSHPVLRKQRSLELGARPQQRPPRRPVSKWAQVKRAFLSSASASVPSSPSRHSAFFTDAETEGVSSGCEASGVREEIARDYAALQSRLRREFSDRQGKLNATSRPVATRPVATEEQLSADFRKKLAEWQRLRGGRQPPPVPARQDLSEDFLKKWDEWKHMKETNSVPAWEEEAKPDEVLVQTSTGLFKFQGISRSFTRKLHEWEKSRGIAPEASTSALLRAARQRSKAPAAPLTRTQSDGSVAPPPGARCHGSSLSVNDVDDFDSEYDREHSPEGTEGVECGARGAVLVEVEAEEVCTAAPLVAVSPRHTPQTPIYTYGRPEARLLCETSAALTGTALLQPNGSDSRTVKTKEHSVKSKSTRDQCLQLKIPEKSGRRKVSQQPSIEEDAMFIRKTIEEIERGSSTRFKDEATASETEVKDLPSTSKGSLRTKQDDNTKDIKTNKESNEEQKDELKRRDVDKSNGKKKTKSRARLEREQSKPSESDSETNVDTVTVEIPRRRKRPRRPSERPRSPPTSLHSDSEGEVFVLKLKAPERREKSPEVIVKTTRKIFSPVVRSGESVPRAVIPVDVEDLTGVRPTMDRTIHRTHDIKKKHETERRKKPELNMRSKSSGDLQEGEDHKPRTRPPLPSSPSSQKKQLPKETAPSIRIMIQRYNKKINEEGNVSGGSSGASSPPWRSPSAERRRPPDMPVGINIRNNPFLEREVKKSASACQLSRRENASAEKRLTATACSLEGVLKSQSANALLPEQEHESPTEDKKDCSQNTVKCAAPSTDTVVPVTTKPPDTPPTPVTHPVLRQLSDTLVPSLSRFVDKTGFFERSLSSVEPQDYGDSTTAAAGLSERAARIRAARERFLASPPPMRKEGTSSANDLRPGDRTSRISCESESAEAQGSGTQEQALGRSASTGMVNVERVAWQRVAEGPGRERGASRFSLARLAARLRRGEPGGGGGAAGGAGAVARLCRQSLLVQLRNKH</sequence>
<feature type="region of interest" description="Disordered" evidence="2">
    <location>
        <begin position="785"/>
        <end position="808"/>
    </location>
</feature>
<dbReference type="RefSeq" id="XP_013166557.1">
    <property type="nucleotide sequence ID" value="XM_013311103.1"/>
</dbReference>
<name>A0AAJ6Z760_PAPXU</name>
<feature type="compositionally biased region" description="Polar residues" evidence="2">
    <location>
        <begin position="322"/>
        <end position="335"/>
    </location>
</feature>
<feature type="region of interest" description="Disordered" evidence="2">
    <location>
        <begin position="539"/>
        <end position="560"/>
    </location>
</feature>
<feature type="compositionally biased region" description="Basic residues" evidence="2">
    <location>
        <begin position="210"/>
        <end position="221"/>
    </location>
</feature>
<proteinExistence type="predicted"/>
<feature type="region of interest" description="Disordered" evidence="2">
    <location>
        <begin position="1297"/>
        <end position="1350"/>
    </location>
</feature>
<accession>A0AAJ6Z760</accession>
<feature type="compositionally biased region" description="Polar residues" evidence="2">
    <location>
        <begin position="1325"/>
        <end position="1350"/>
    </location>
</feature>
<feature type="coiled-coil region" evidence="1">
    <location>
        <begin position="156"/>
        <end position="190"/>
    </location>
</feature>
<feature type="compositionally biased region" description="Basic and acidic residues" evidence="2">
    <location>
        <begin position="792"/>
        <end position="807"/>
    </location>
</feature>
<feature type="region of interest" description="Disordered" evidence="2">
    <location>
        <begin position="664"/>
        <end position="724"/>
    </location>
</feature>
<dbReference type="GeneID" id="106117030"/>
<feature type="region of interest" description="Disordered" evidence="2">
    <location>
        <begin position="1218"/>
        <end position="1240"/>
    </location>
</feature>
<feature type="compositionally biased region" description="Basic and acidic residues" evidence="2">
    <location>
        <begin position="977"/>
        <end position="986"/>
    </location>
</feature>
<feature type="region of interest" description="Disordered" evidence="2">
    <location>
        <begin position="848"/>
        <end position="986"/>
    </location>
</feature>
<feature type="region of interest" description="Disordered" evidence="2">
    <location>
        <begin position="1022"/>
        <end position="1141"/>
    </location>
</feature>
<feature type="compositionally biased region" description="Basic and acidic residues" evidence="2">
    <location>
        <begin position="1025"/>
        <end position="1052"/>
    </location>
</feature>